<dbReference type="PANTHER" id="PTHR42646:SF2">
    <property type="entry name" value="5'-3' EXONUCLEASE FAMILY PROTEIN"/>
    <property type="match status" value="1"/>
</dbReference>
<dbReference type="GO" id="GO:0008409">
    <property type="term" value="F:5'-3' exonuclease activity"/>
    <property type="evidence" value="ECO:0007669"/>
    <property type="project" value="InterPro"/>
</dbReference>
<reference evidence="4" key="1">
    <citation type="submission" date="2020-03" db="EMBL/GenBank/DDBJ databases">
        <title>The deep terrestrial virosphere.</title>
        <authorList>
            <person name="Holmfeldt K."/>
            <person name="Nilsson E."/>
            <person name="Simone D."/>
            <person name="Lopez-Fernandez M."/>
            <person name="Wu X."/>
            <person name="de Brujin I."/>
            <person name="Lundin D."/>
            <person name="Andersson A."/>
            <person name="Bertilsson S."/>
            <person name="Dopson M."/>
        </authorList>
    </citation>
    <scope>NUCLEOTIDE SEQUENCE</scope>
    <source>
        <strain evidence="4">MM415B02574</strain>
    </source>
</reference>
<protein>
    <submittedName>
        <fullName evidence="4">Putative exonuclease</fullName>
    </submittedName>
</protein>
<dbReference type="SUPFAM" id="SSF88723">
    <property type="entry name" value="PIN domain-like"/>
    <property type="match status" value="1"/>
</dbReference>
<dbReference type="InterPro" id="IPR029060">
    <property type="entry name" value="PIN-like_dom_sf"/>
</dbReference>
<dbReference type="SUPFAM" id="SSF47807">
    <property type="entry name" value="5' to 3' exonuclease, C-terminal subdomain"/>
    <property type="match status" value="1"/>
</dbReference>
<dbReference type="InterPro" id="IPR036279">
    <property type="entry name" value="5-3_exonuclease_C_sf"/>
</dbReference>
<feature type="domain" description="5'-3' exonuclease" evidence="3">
    <location>
        <begin position="1"/>
        <end position="214"/>
    </location>
</feature>
<dbReference type="InterPro" id="IPR020046">
    <property type="entry name" value="5-3_exonucl_a-hlix_arch_N"/>
</dbReference>
<proteinExistence type="predicted"/>
<dbReference type="Gene3D" id="1.10.150.20">
    <property type="entry name" value="5' to 3' exonuclease, C-terminal subdomain"/>
    <property type="match status" value="1"/>
</dbReference>
<dbReference type="InterPro" id="IPR038969">
    <property type="entry name" value="FEN"/>
</dbReference>
<gene>
    <name evidence="4" type="ORF">MM415B02574_0009</name>
</gene>
<dbReference type="SMART" id="SM00475">
    <property type="entry name" value="53EXOc"/>
    <property type="match status" value="1"/>
</dbReference>
<dbReference type="EMBL" id="MT142838">
    <property type="protein sequence ID" value="QJA89318.1"/>
    <property type="molecule type" value="Genomic_DNA"/>
</dbReference>
<dbReference type="PANTHER" id="PTHR42646">
    <property type="entry name" value="FLAP ENDONUCLEASE XNI"/>
    <property type="match status" value="1"/>
</dbReference>
<accession>A0A6M3L865</accession>
<dbReference type="GO" id="GO:0033567">
    <property type="term" value="P:DNA replication, Okazaki fragment processing"/>
    <property type="evidence" value="ECO:0007669"/>
    <property type="project" value="InterPro"/>
</dbReference>
<dbReference type="Gene3D" id="3.40.50.1010">
    <property type="entry name" value="5'-nuclease"/>
    <property type="match status" value="1"/>
</dbReference>
<keyword evidence="4" id="KW-0269">Exonuclease</keyword>
<name>A0A6M3L865_9ZZZZ</name>
<evidence type="ECO:0000256" key="2">
    <source>
        <dbReference type="ARBA" id="ARBA00022801"/>
    </source>
</evidence>
<evidence type="ECO:0000313" key="4">
    <source>
        <dbReference type="EMBL" id="QJA89318.1"/>
    </source>
</evidence>
<keyword evidence="1" id="KW-0540">Nuclease</keyword>
<dbReference type="GO" id="GO:0003677">
    <property type="term" value="F:DNA binding"/>
    <property type="evidence" value="ECO:0007669"/>
    <property type="project" value="InterPro"/>
</dbReference>
<organism evidence="4">
    <name type="scientific">viral metagenome</name>
    <dbReference type="NCBI Taxonomy" id="1070528"/>
    <lineage>
        <taxon>unclassified sequences</taxon>
        <taxon>metagenomes</taxon>
        <taxon>organismal metagenomes</taxon>
    </lineage>
</organism>
<dbReference type="InterPro" id="IPR002421">
    <property type="entry name" value="5-3_exonuclease"/>
</dbReference>
<dbReference type="AlphaFoldDB" id="A0A6M3L865"/>
<sequence>METGVIFGFLETINNLSKKFSINKFIFCWDSKKSKRREIYPEYKANRNVDKTETEHIEDNIAFKQFHDLRVSILPKLGFKNIFIQTGYESDDLIAILVKHALKDAIVVTTDDDLLQLLDCCEIYNPRTKQLITSGIFESKYGIHPSMWPHIKSLAGCTSDNIKGIEGVGIVKALIFVEGKLPSGKIRDRILDSTGILKRNIPLIKLPLEGTVLPIIQEDEKFYIDNFIDVFEKYNFRSFLKKESFEQWCKLFRME</sequence>
<evidence type="ECO:0000259" key="3">
    <source>
        <dbReference type="SMART" id="SM00475"/>
    </source>
</evidence>
<dbReference type="Pfam" id="PF02739">
    <property type="entry name" value="5_3_exonuc_N"/>
    <property type="match status" value="1"/>
</dbReference>
<evidence type="ECO:0000256" key="1">
    <source>
        <dbReference type="ARBA" id="ARBA00022722"/>
    </source>
</evidence>
<dbReference type="GO" id="GO:0017108">
    <property type="term" value="F:5'-flap endonuclease activity"/>
    <property type="evidence" value="ECO:0007669"/>
    <property type="project" value="InterPro"/>
</dbReference>
<keyword evidence="2" id="KW-0378">Hydrolase</keyword>